<comment type="similarity">
    <text evidence="1">Belongs to the RNase H family.</text>
</comment>
<dbReference type="Proteomes" id="UP000177622">
    <property type="component" value="Unassembled WGS sequence"/>
</dbReference>
<dbReference type="PANTHER" id="PTHR10642">
    <property type="entry name" value="RIBONUCLEASE H1"/>
    <property type="match status" value="1"/>
</dbReference>
<sequence length="269" mass="29592">MSKYKTNGTDCAEKWEERVAFVLPPSERRISCFIEPSEAALATHETTLKDKRTKKDTASLIYTDGSGFEGHIGAAAVNIHDGDTVISDRRHLGTEGQSTVYAAELSGIEMALDRAIRDNKANMVNGTKRNTAREVIILSDSQAAIQAVQNPQRPSGQYVLNCIYEHVRTIQSQSTNITLRWIPAHVGVPGNEAADSSAKYVALEVAGGATGGGGTGADQPTIRLAAAAKRMVRERIQDRWKKQWESERTAQPTKRLVEWPSKKTLRLYE</sequence>
<accession>A0A1F5L0Z6</accession>
<evidence type="ECO:0000313" key="3">
    <source>
        <dbReference type="EMBL" id="OGE46660.1"/>
    </source>
</evidence>
<dbReference type="InterPro" id="IPR050092">
    <property type="entry name" value="RNase_H"/>
</dbReference>
<dbReference type="EMBL" id="LXJU01000147">
    <property type="protein sequence ID" value="OGE46660.1"/>
    <property type="molecule type" value="Genomic_DNA"/>
</dbReference>
<dbReference type="InterPro" id="IPR002156">
    <property type="entry name" value="RNaseH_domain"/>
</dbReference>
<comment type="caution">
    <text evidence="3">The sequence shown here is derived from an EMBL/GenBank/DDBJ whole genome shotgun (WGS) entry which is preliminary data.</text>
</comment>
<dbReference type="GeneID" id="34582748"/>
<dbReference type="GO" id="GO:0004523">
    <property type="term" value="F:RNA-DNA hybrid ribonuclease activity"/>
    <property type="evidence" value="ECO:0007669"/>
    <property type="project" value="InterPro"/>
</dbReference>
<evidence type="ECO:0000313" key="4">
    <source>
        <dbReference type="Proteomes" id="UP000177622"/>
    </source>
</evidence>
<proteinExistence type="inferred from homology"/>
<dbReference type="RefSeq" id="XP_022482128.1">
    <property type="nucleotide sequence ID" value="XM_022638014.1"/>
</dbReference>
<protein>
    <recommendedName>
        <fullName evidence="2">RNase H type-1 domain-containing protein</fullName>
    </recommendedName>
</protein>
<dbReference type="InterPro" id="IPR036397">
    <property type="entry name" value="RNaseH_sf"/>
</dbReference>
<keyword evidence="4" id="KW-1185">Reference proteome</keyword>
<dbReference type="AlphaFoldDB" id="A0A1F5L0Z6"/>
<dbReference type="Gene3D" id="3.30.420.10">
    <property type="entry name" value="Ribonuclease H-like superfamily/Ribonuclease H"/>
    <property type="match status" value="1"/>
</dbReference>
<dbReference type="Pfam" id="PF00075">
    <property type="entry name" value="RNase_H"/>
    <property type="match status" value="1"/>
</dbReference>
<name>A0A1F5L0Z6_PENAI</name>
<organism evidence="3 4">
    <name type="scientific">Penicillium arizonense</name>
    <dbReference type="NCBI Taxonomy" id="1835702"/>
    <lineage>
        <taxon>Eukaryota</taxon>
        <taxon>Fungi</taxon>
        <taxon>Dikarya</taxon>
        <taxon>Ascomycota</taxon>
        <taxon>Pezizomycotina</taxon>
        <taxon>Eurotiomycetes</taxon>
        <taxon>Eurotiomycetidae</taxon>
        <taxon>Eurotiales</taxon>
        <taxon>Aspergillaceae</taxon>
        <taxon>Penicillium</taxon>
    </lineage>
</organism>
<dbReference type="PROSITE" id="PS50879">
    <property type="entry name" value="RNASE_H_1"/>
    <property type="match status" value="1"/>
</dbReference>
<reference evidence="3 4" key="1">
    <citation type="journal article" date="2016" name="Sci. Rep.">
        <title>Penicillium arizonense, a new, genome sequenced fungal species, reveals a high chemical diversity in secreted metabolites.</title>
        <authorList>
            <person name="Grijseels S."/>
            <person name="Nielsen J.C."/>
            <person name="Randelovic M."/>
            <person name="Nielsen J."/>
            <person name="Nielsen K.F."/>
            <person name="Workman M."/>
            <person name="Frisvad J.C."/>
        </authorList>
    </citation>
    <scope>NUCLEOTIDE SEQUENCE [LARGE SCALE GENOMIC DNA]</scope>
    <source>
        <strain evidence="3 4">CBS 141311</strain>
    </source>
</reference>
<dbReference type="GO" id="GO:0043137">
    <property type="term" value="P:DNA replication, removal of RNA primer"/>
    <property type="evidence" value="ECO:0007669"/>
    <property type="project" value="TreeGrafter"/>
</dbReference>
<dbReference type="GO" id="GO:0003676">
    <property type="term" value="F:nucleic acid binding"/>
    <property type="evidence" value="ECO:0007669"/>
    <property type="project" value="InterPro"/>
</dbReference>
<dbReference type="CDD" id="cd09276">
    <property type="entry name" value="Rnase_HI_RT_non_LTR"/>
    <property type="match status" value="1"/>
</dbReference>
<gene>
    <name evidence="3" type="ORF">PENARI_c147G02044</name>
</gene>
<dbReference type="InterPro" id="IPR012337">
    <property type="entry name" value="RNaseH-like_sf"/>
</dbReference>
<feature type="domain" description="RNase H type-1" evidence="2">
    <location>
        <begin position="55"/>
        <end position="203"/>
    </location>
</feature>
<evidence type="ECO:0000259" key="2">
    <source>
        <dbReference type="PROSITE" id="PS50879"/>
    </source>
</evidence>
<dbReference type="STRING" id="1835702.A0A1F5L0Z6"/>
<dbReference type="OrthoDB" id="4368687at2759"/>
<evidence type="ECO:0000256" key="1">
    <source>
        <dbReference type="ARBA" id="ARBA00005300"/>
    </source>
</evidence>
<dbReference type="PANTHER" id="PTHR10642:SF25">
    <property type="entry name" value="RNASE H TYPE-1 DOMAIN-CONTAINING PROTEIN"/>
    <property type="match status" value="1"/>
</dbReference>
<dbReference type="SUPFAM" id="SSF53098">
    <property type="entry name" value="Ribonuclease H-like"/>
    <property type="match status" value="1"/>
</dbReference>